<keyword evidence="6 12" id="KW-1133">Transmembrane helix</keyword>
<name>A0AAW0W7A7_CHEQU</name>
<keyword evidence="4" id="KW-1003">Cell membrane</keyword>
<dbReference type="InterPro" id="IPR001734">
    <property type="entry name" value="Na/solute_symporter"/>
</dbReference>
<keyword evidence="10" id="KW-0739">Sodium transport</keyword>
<dbReference type="CDD" id="cd11492">
    <property type="entry name" value="SLC5sbd_NIS-SMVT"/>
    <property type="match status" value="1"/>
</dbReference>
<evidence type="ECO:0000256" key="7">
    <source>
        <dbReference type="ARBA" id="ARBA00023053"/>
    </source>
</evidence>
<dbReference type="Pfam" id="PF00474">
    <property type="entry name" value="SSF"/>
    <property type="match status" value="1"/>
</dbReference>
<keyword evidence="5 12" id="KW-0812">Transmembrane</keyword>
<dbReference type="Proteomes" id="UP001445076">
    <property type="component" value="Unassembled WGS sequence"/>
</dbReference>
<dbReference type="NCBIfam" id="TIGR00813">
    <property type="entry name" value="sss"/>
    <property type="match status" value="1"/>
</dbReference>
<dbReference type="InterPro" id="IPR051163">
    <property type="entry name" value="Sodium:Solute_Symporter_SSF"/>
</dbReference>
<comment type="similarity">
    <text evidence="2 11">Belongs to the sodium:solute symporter (SSF) (TC 2.A.21) family.</text>
</comment>
<comment type="subcellular location">
    <subcellularLocation>
        <location evidence="1">Cell membrane</location>
        <topology evidence="1">Multi-pass membrane protein</topology>
    </subcellularLocation>
</comment>
<protein>
    <recommendedName>
        <fullName evidence="15">Sodium-coupled monocarboxylate transporter 1</fullName>
    </recommendedName>
</protein>
<feature type="transmembrane region" description="Helical" evidence="12">
    <location>
        <begin position="62"/>
        <end position="82"/>
    </location>
</feature>
<evidence type="ECO:0000256" key="2">
    <source>
        <dbReference type="ARBA" id="ARBA00006434"/>
    </source>
</evidence>
<feature type="transmembrane region" description="Helical" evidence="12">
    <location>
        <begin position="171"/>
        <end position="191"/>
    </location>
</feature>
<feature type="transmembrane region" description="Helical" evidence="12">
    <location>
        <begin position="203"/>
        <end position="230"/>
    </location>
</feature>
<feature type="non-terminal residue" evidence="13">
    <location>
        <position position="541"/>
    </location>
</feature>
<feature type="transmembrane region" description="Helical" evidence="12">
    <location>
        <begin position="454"/>
        <end position="473"/>
    </location>
</feature>
<feature type="transmembrane region" description="Helical" evidence="12">
    <location>
        <begin position="427"/>
        <end position="448"/>
    </location>
</feature>
<evidence type="ECO:0000256" key="6">
    <source>
        <dbReference type="ARBA" id="ARBA00022989"/>
    </source>
</evidence>
<proteinExistence type="inferred from homology"/>
<evidence type="ECO:0008006" key="15">
    <source>
        <dbReference type="Google" id="ProtNLM"/>
    </source>
</evidence>
<dbReference type="PROSITE" id="PS50283">
    <property type="entry name" value="NA_SOLUT_SYMP_3"/>
    <property type="match status" value="1"/>
</dbReference>
<keyword evidence="14" id="KW-1185">Reference proteome</keyword>
<dbReference type="AlphaFoldDB" id="A0AAW0W7A7"/>
<evidence type="ECO:0000256" key="11">
    <source>
        <dbReference type="RuleBase" id="RU362091"/>
    </source>
</evidence>
<organism evidence="13 14">
    <name type="scientific">Cherax quadricarinatus</name>
    <name type="common">Australian red claw crayfish</name>
    <dbReference type="NCBI Taxonomy" id="27406"/>
    <lineage>
        <taxon>Eukaryota</taxon>
        <taxon>Metazoa</taxon>
        <taxon>Ecdysozoa</taxon>
        <taxon>Arthropoda</taxon>
        <taxon>Crustacea</taxon>
        <taxon>Multicrustacea</taxon>
        <taxon>Malacostraca</taxon>
        <taxon>Eumalacostraca</taxon>
        <taxon>Eucarida</taxon>
        <taxon>Decapoda</taxon>
        <taxon>Pleocyemata</taxon>
        <taxon>Astacidea</taxon>
        <taxon>Parastacoidea</taxon>
        <taxon>Parastacidae</taxon>
        <taxon>Cherax</taxon>
    </lineage>
</organism>
<evidence type="ECO:0000313" key="14">
    <source>
        <dbReference type="Proteomes" id="UP001445076"/>
    </source>
</evidence>
<dbReference type="PANTHER" id="PTHR42985">
    <property type="entry name" value="SODIUM-COUPLED MONOCARBOXYLATE TRANSPORTER"/>
    <property type="match status" value="1"/>
</dbReference>
<evidence type="ECO:0000313" key="13">
    <source>
        <dbReference type="EMBL" id="KAK8725338.1"/>
    </source>
</evidence>
<keyword evidence="9 12" id="KW-0472">Membrane</keyword>
<evidence type="ECO:0000256" key="8">
    <source>
        <dbReference type="ARBA" id="ARBA00023065"/>
    </source>
</evidence>
<dbReference type="EMBL" id="JARKIK010000083">
    <property type="protein sequence ID" value="KAK8725338.1"/>
    <property type="molecule type" value="Genomic_DNA"/>
</dbReference>
<dbReference type="InterPro" id="IPR038377">
    <property type="entry name" value="Na/Glc_symporter_sf"/>
</dbReference>
<keyword evidence="8" id="KW-0406">Ion transport</keyword>
<feature type="transmembrane region" description="Helical" evidence="12">
    <location>
        <begin position="23"/>
        <end position="42"/>
    </location>
</feature>
<evidence type="ECO:0000256" key="12">
    <source>
        <dbReference type="SAM" id="Phobius"/>
    </source>
</evidence>
<evidence type="ECO:0000256" key="1">
    <source>
        <dbReference type="ARBA" id="ARBA00004651"/>
    </source>
</evidence>
<comment type="caution">
    <text evidence="13">The sequence shown here is derived from an EMBL/GenBank/DDBJ whole genome shotgun (WGS) entry which is preliminary data.</text>
</comment>
<sequence length="541" mass="58604">MEGSEEPPVTEGVLSSTFTPVDYVIFTMLLVISAGIGVFNAFRSRGMVTTQEYLLGGRTMPVLPVAISVLGGVVSAVSLLGFPTEVYFYGTQLTLNLIGTIFGILVLRNVMLPVLFPLQLVSMFEYIELRFKSQALRKIATVIQMLASFVYMGIGLYAPSLALSSVTSLPIWGSVVLMGLICSFYITIGGVKAVVYADVVQTLLMFVGVLVVTVLCCYQLGGLTNVWTIAEQGGRIQFFNMDPSPFVRHTFWSTQVLGAYMALSMVGFNQPQFQRLVSVKTLSLSQSLCTLFTVGLFIVWGVFYLSGLVAYAVYRDCDPFTSGRIAKADQIMPYLVTDKLNHLPGISGLFVAAVYGGVLSSLSSHGNAIACVIWVDFMKNLRYFSNVDERFSTNIVKLLSFVTMMVAMCIGLLVGEMGTLFNLTNSLIGAIKGPLSGIFIVGICTPWVNKKGAIVGSSLAFLFNIWLVIGKIIRGGGSPKNMPLSTLGCPENFNNTLETSLNDVLQSGLNNTLDFTFATTAVPMIEGSGDTIYDISYCYSG</sequence>
<dbReference type="GO" id="GO:0015293">
    <property type="term" value="F:symporter activity"/>
    <property type="evidence" value="ECO:0007669"/>
    <property type="project" value="TreeGrafter"/>
</dbReference>
<evidence type="ECO:0000256" key="10">
    <source>
        <dbReference type="ARBA" id="ARBA00023201"/>
    </source>
</evidence>
<dbReference type="GO" id="GO:0006814">
    <property type="term" value="P:sodium ion transport"/>
    <property type="evidence" value="ECO:0007669"/>
    <property type="project" value="UniProtKB-KW"/>
</dbReference>
<evidence type="ECO:0000256" key="9">
    <source>
        <dbReference type="ARBA" id="ARBA00023136"/>
    </source>
</evidence>
<keyword evidence="7" id="KW-0915">Sodium</keyword>
<dbReference type="PANTHER" id="PTHR42985:SF40">
    <property type="entry name" value="LD47995P-RELATED"/>
    <property type="match status" value="1"/>
</dbReference>
<feature type="transmembrane region" description="Helical" evidence="12">
    <location>
        <begin position="288"/>
        <end position="314"/>
    </location>
</feature>
<evidence type="ECO:0000256" key="5">
    <source>
        <dbReference type="ARBA" id="ARBA00022692"/>
    </source>
</evidence>
<gene>
    <name evidence="13" type="ORF">OTU49_010820</name>
</gene>
<feature type="transmembrane region" description="Helical" evidence="12">
    <location>
        <begin position="250"/>
        <end position="268"/>
    </location>
</feature>
<keyword evidence="3" id="KW-0813">Transport</keyword>
<feature type="transmembrane region" description="Helical" evidence="12">
    <location>
        <begin position="94"/>
        <end position="118"/>
    </location>
</feature>
<feature type="transmembrane region" description="Helical" evidence="12">
    <location>
        <begin position="395"/>
        <end position="415"/>
    </location>
</feature>
<dbReference type="Gene3D" id="1.20.1730.10">
    <property type="entry name" value="Sodium/glucose cotransporter"/>
    <property type="match status" value="1"/>
</dbReference>
<feature type="transmembrane region" description="Helical" evidence="12">
    <location>
        <begin position="139"/>
        <end position="159"/>
    </location>
</feature>
<evidence type="ECO:0000256" key="4">
    <source>
        <dbReference type="ARBA" id="ARBA00022475"/>
    </source>
</evidence>
<evidence type="ECO:0000256" key="3">
    <source>
        <dbReference type="ARBA" id="ARBA00022448"/>
    </source>
</evidence>
<accession>A0AAW0W7A7</accession>
<dbReference type="GO" id="GO:0005886">
    <property type="term" value="C:plasma membrane"/>
    <property type="evidence" value="ECO:0007669"/>
    <property type="project" value="UniProtKB-SubCell"/>
</dbReference>
<reference evidence="13 14" key="1">
    <citation type="journal article" date="2024" name="BMC Genomics">
        <title>Genome assembly of redclaw crayfish (Cherax quadricarinatus) provides insights into its immune adaptation and hypoxia tolerance.</title>
        <authorList>
            <person name="Liu Z."/>
            <person name="Zheng J."/>
            <person name="Li H."/>
            <person name="Fang K."/>
            <person name="Wang S."/>
            <person name="He J."/>
            <person name="Zhou D."/>
            <person name="Weng S."/>
            <person name="Chi M."/>
            <person name="Gu Z."/>
            <person name="He J."/>
            <person name="Li F."/>
            <person name="Wang M."/>
        </authorList>
    </citation>
    <scope>NUCLEOTIDE SEQUENCE [LARGE SCALE GENOMIC DNA]</scope>
    <source>
        <strain evidence="13">ZL_2023a</strain>
    </source>
</reference>